<dbReference type="PROSITE" id="PS51257">
    <property type="entry name" value="PROKAR_LIPOPROTEIN"/>
    <property type="match status" value="1"/>
</dbReference>
<dbReference type="Pfam" id="PF25917">
    <property type="entry name" value="BSH_RND"/>
    <property type="match status" value="1"/>
</dbReference>
<dbReference type="InterPro" id="IPR006143">
    <property type="entry name" value="RND_pump_MFP"/>
</dbReference>
<dbReference type="PANTHER" id="PTHR30469">
    <property type="entry name" value="MULTIDRUG RESISTANCE PROTEIN MDTA"/>
    <property type="match status" value="1"/>
</dbReference>
<feature type="chain" id="PRO_5016272431" evidence="2">
    <location>
        <begin position="25"/>
        <end position="373"/>
    </location>
</feature>
<dbReference type="Gene3D" id="1.10.287.470">
    <property type="entry name" value="Helix hairpin bin"/>
    <property type="match status" value="1"/>
</dbReference>
<proteinExistence type="inferred from homology"/>
<dbReference type="OrthoDB" id="9806939at2"/>
<dbReference type="GO" id="GO:0015562">
    <property type="term" value="F:efflux transmembrane transporter activity"/>
    <property type="evidence" value="ECO:0007669"/>
    <property type="project" value="TreeGrafter"/>
</dbReference>
<dbReference type="NCBIfam" id="TIGR01730">
    <property type="entry name" value="RND_mfp"/>
    <property type="match status" value="1"/>
</dbReference>
<gene>
    <name evidence="4" type="ORF">BX591_13726</name>
</gene>
<dbReference type="EMBL" id="QLTK01000037">
    <property type="protein sequence ID" value="RAS20433.1"/>
    <property type="molecule type" value="Genomic_DNA"/>
</dbReference>
<dbReference type="Proteomes" id="UP000248918">
    <property type="component" value="Unassembled WGS sequence"/>
</dbReference>
<comment type="caution">
    <text evidence="4">The sequence shown here is derived from an EMBL/GenBank/DDBJ whole genome shotgun (WGS) entry which is preliminary data.</text>
</comment>
<protein>
    <submittedName>
        <fullName evidence="4">RND family efflux transporter MFP subunit</fullName>
    </submittedName>
</protein>
<feature type="domain" description="Multidrug resistance protein MdtA-like barrel-sandwich hybrid" evidence="3">
    <location>
        <begin position="64"/>
        <end position="200"/>
    </location>
</feature>
<dbReference type="GO" id="GO:1990281">
    <property type="term" value="C:efflux pump complex"/>
    <property type="evidence" value="ECO:0007669"/>
    <property type="project" value="TreeGrafter"/>
</dbReference>
<keyword evidence="2" id="KW-0732">Signal</keyword>
<dbReference type="Gene3D" id="2.40.30.170">
    <property type="match status" value="1"/>
</dbReference>
<dbReference type="RefSeq" id="WP_111935333.1">
    <property type="nucleotide sequence ID" value="NZ_CADFFP010000036.1"/>
</dbReference>
<comment type="similarity">
    <text evidence="1">Belongs to the membrane fusion protein (MFP) (TC 8.A.1) family.</text>
</comment>
<dbReference type="AlphaFoldDB" id="A0A329BC79"/>
<reference evidence="4 5" key="1">
    <citation type="submission" date="2018-06" db="EMBL/GenBank/DDBJ databases">
        <title>Genomic Encyclopedia of Type Strains, Phase III (KMG-III): the genomes of soil and plant-associated and newly described type strains.</title>
        <authorList>
            <person name="Whitman W."/>
        </authorList>
    </citation>
    <scope>NUCLEOTIDE SEQUENCE [LARGE SCALE GENOMIC DNA]</scope>
    <source>
        <strain evidence="4 5">LMG 23644</strain>
    </source>
</reference>
<evidence type="ECO:0000259" key="3">
    <source>
        <dbReference type="Pfam" id="PF25917"/>
    </source>
</evidence>
<evidence type="ECO:0000313" key="5">
    <source>
        <dbReference type="Proteomes" id="UP000248918"/>
    </source>
</evidence>
<dbReference type="PANTHER" id="PTHR30469:SF18">
    <property type="entry name" value="RESISTANCE-NODULATION-CELL DIVISION (RND) EFFLUX MEMBRANE FUSION PROTEIN-RELATED"/>
    <property type="match status" value="1"/>
</dbReference>
<dbReference type="SUPFAM" id="SSF111369">
    <property type="entry name" value="HlyD-like secretion proteins"/>
    <property type="match status" value="1"/>
</dbReference>
<accession>A0A329BC79</accession>
<evidence type="ECO:0000313" key="4">
    <source>
        <dbReference type="EMBL" id="RAS20433.1"/>
    </source>
</evidence>
<evidence type="ECO:0000256" key="2">
    <source>
        <dbReference type="SAM" id="SignalP"/>
    </source>
</evidence>
<organism evidence="4 5">
    <name type="scientific">Paraburkholderia bryophila</name>
    <dbReference type="NCBI Taxonomy" id="420952"/>
    <lineage>
        <taxon>Bacteria</taxon>
        <taxon>Pseudomonadati</taxon>
        <taxon>Pseudomonadota</taxon>
        <taxon>Betaproteobacteria</taxon>
        <taxon>Burkholderiales</taxon>
        <taxon>Burkholderiaceae</taxon>
        <taxon>Paraburkholderia</taxon>
    </lineage>
</organism>
<dbReference type="Gene3D" id="2.40.420.20">
    <property type="match status" value="1"/>
</dbReference>
<dbReference type="Gene3D" id="2.40.50.100">
    <property type="match status" value="1"/>
</dbReference>
<feature type="signal peptide" evidence="2">
    <location>
        <begin position="1"/>
        <end position="24"/>
    </location>
</feature>
<sequence length="373" mass="38808">MRVRQIWSPPLIGLVAALSLTACSKPAPQDPRTEAPLVAIATVAAAADMQRSFTGVVAARFESDIGFRVGGKVIQRLVDTGEHVVRGQVLMRLDPADLALGSAAQQNEVEAVRAKSVQANADLKRLAGLVEQGAVSAQQYDQAVAVQKSASAQLSAALAQEGVARNADRYTVLVSDVDGIVTNTFADPGRVVTAGQTVVAIARDGLREAAVDLPENVRPALGTAAAASVYGVDQGPVTARLRELSSSANVQTRTYAARFVLEVPDNKAPLGATVTVRLADNSTAGQLTLPVSALYDAGTGPGVWLLDTKTSTIGFRPVKVGAVGEEEAHIVSGLQPGDQVVALGAHLLHDREKVRVAPINQPRMLASSDGDAK</sequence>
<dbReference type="InterPro" id="IPR058625">
    <property type="entry name" value="MdtA-like_BSH"/>
</dbReference>
<evidence type="ECO:0000256" key="1">
    <source>
        <dbReference type="ARBA" id="ARBA00009477"/>
    </source>
</evidence>
<name>A0A329BC79_9BURK</name>